<evidence type="ECO:0000313" key="9">
    <source>
        <dbReference type="Proteomes" id="UP000002279"/>
    </source>
</evidence>
<dbReference type="PANTHER" id="PTHR15905">
    <property type="entry name" value="GOLGI-ASSOCIATED KINASE 1B-RELATED"/>
    <property type="match status" value="1"/>
</dbReference>
<dbReference type="GeneID" id="100078647"/>
<keyword evidence="4" id="KW-0333">Golgi apparatus</keyword>
<keyword evidence="7" id="KW-0812">Transmembrane</keyword>
<feature type="transmembrane region" description="Helical" evidence="7">
    <location>
        <begin position="40"/>
        <end position="61"/>
    </location>
</feature>
<dbReference type="Ensembl" id="ENSOANT00000057149.1">
    <property type="protein sequence ID" value="ENSOANP00000044915.1"/>
    <property type="gene ID" value="ENSOANG00000010086.3"/>
</dbReference>
<dbReference type="OrthoDB" id="10011371at2759"/>
<organism evidence="8 9">
    <name type="scientific">Ornithorhynchus anatinus</name>
    <name type="common">Duckbill platypus</name>
    <dbReference type="NCBI Taxonomy" id="9258"/>
    <lineage>
        <taxon>Eukaryota</taxon>
        <taxon>Metazoa</taxon>
        <taxon>Chordata</taxon>
        <taxon>Craniata</taxon>
        <taxon>Vertebrata</taxon>
        <taxon>Euteleostomi</taxon>
        <taxon>Mammalia</taxon>
        <taxon>Monotremata</taxon>
        <taxon>Ornithorhynchidae</taxon>
        <taxon>Ornithorhynchus</taxon>
    </lineage>
</organism>
<dbReference type="KEGG" id="oaa:100078647"/>
<keyword evidence="9" id="KW-1185">Reference proteome</keyword>
<dbReference type="FunCoup" id="A0A6I8NVE9">
    <property type="interactions" value="328"/>
</dbReference>
<dbReference type="GeneTree" id="ENSGT00420000029769"/>
<evidence type="ECO:0000256" key="5">
    <source>
        <dbReference type="ARBA" id="ARBA00023136"/>
    </source>
</evidence>
<protein>
    <submittedName>
        <fullName evidence="8">Golgi associated kinase 1A</fullName>
    </submittedName>
</protein>
<dbReference type="AlphaFoldDB" id="A0A6I8NVE9"/>
<dbReference type="RefSeq" id="XP_028926933.1">
    <property type="nucleotide sequence ID" value="XM_029071100.2"/>
</dbReference>
<evidence type="ECO:0000256" key="3">
    <source>
        <dbReference type="ARBA" id="ARBA00007691"/>
    </source>
</evidence>
<feature type="region of interest" description="Disordered" evidence="6">
    <location>
        <begin position="97"/>
        <end position="186"/>
    </location>
</feature>
<keyword evidence="7" id="KW-1133">Transmembrane helix</keyword>
<dbReference type="Proteomes" id="UP000002279">
    <property type="component" value="Unplaced"/>
</dbReference>
<evidence type="ECO:0000313" key="8">
    <source>
        <dbReference type="Ensembl" id="ENSOANP00000044915.1"/>
    </source>
</evidence>
<evidence type="ECO:0000256" key="4">
    <source>
        <dbReference type="ARBA" id="ARBA00023034"/>
    </source>
</evidence>
<reference evidence="8" key="2">
    <citation type="submission" date="2025-09" db="UniProtKB">
        <authorList>
            <consortium name="Ensembl"/>
        </authorList>
    </citation>
    <scope>IDENTIFICATION</scope>
    <source>
        <strain evidence="8">Glennie</strain>
    </source>
</reference>
<sequence length="656" mass="73443">MYSIHTKARLCYLWDLLLEISSGLKAPQFRRRFCRKRKPVTGFCFLMALSMMALNRFPLLLQEWGGDWWELDPADPSGQGGQPLCFDTTNSVLQPALRSSHKQPSLPGQPGEERSSSNSSIVWKRKDQLGHRGRGGGRSLRSERKPRRRTRRAVVAVSAAPDAGLANSRDVRKPMEGNLSLGTSGARDRRTQIHLAVKNTQRDSHFQGPGRKEAVRESQIEDNGLLTQPSRRHRIGKSVALSLSKGPRGGWPPRLRIQRQPVVQTAQMDLPLQTEGKAMPGAEARIKGRGGQVDASDQDWEEHIRLAGAEGLRRSPWCAPGDPGSALSVHRQTPPWFTEDDLRKLRLLAHGQVISKVRVPAHGQVLRVGLSDGEVQSAISVDPDWLCSEGSCGLIKRPGDLYEVLAFHLDRVLGLQRSLPAVARRFHSALLPYRYTDGTARPIIWWAPDVRHLDDRDNDQNSFVLGWLQYQALLQLRCGMPGSRAPLDRAPCLGIQHGEWARLALFDFLLQVHDRLDRCCCGFQPEPSDPCLEEMLREKCRNPAELKLVHILVRGSDPSHLVFIDNAGKPGHPEGELNFRLLQGIDGFPKSAVSVLASGCLQNMLLKSLWGDQEFWESQGGYQGLKDLLQTIDRRGQILLEYIRNQNLTTVKDESL</sequence>
<evidence type="ECO:0000256" key="7">
    <source>
        <dbReference type="SAM" id="Phobius"/>
    </source>
</evidence>
<dbReference type="CTD" id="729085"/>
<accession>A0A6I8NVE9</accession>
<gene>
    <name evidence="8" type="primary">GASK1A</name>
</gene>
<dbReference type="GO" id="GO:0005794">
    <property type="term" value="C:Golgi apparatus"/>
    <property type="evidence" value="ECO:0000318"/>
    <property type="project" value="GO_Central"/>
</dbReference>
<dbReference type="Pfam" id="PF15051">
    <property type="entry name" value="FAM198"/>
    <property type="match status" value="1"/>
</dbReference>
<dbReference type="InterPro" id="IPR029207">
    <property type="entry name" value="FAM198"/>
</dbReference>
<evidence type="ECO:0000256" key="6">
    <source>
        <dbReference type="SAM" id="MobiDB-lite"/>
    </source>
</evidence>
<keyword evidence="5 7" id="KW-0472">Membrane</keyword>
<dbReference type="InParanoid" id="A0A6I8NVE9"/>
<reference evidence="8" key="1">
    <citation type="submission" date="2025-08" db="UniProtKB">
        <authorList>
            <consortium name="Ensembl"/>
        </authorList>
    </citation>
    <scope>IDENTIFICATION</scope>
    <source>
        <strain evidence="8">Glennie</strain>
    </source>
</reference>
<evidence type="ECO:0000256" key="2">
    <source>
        <dbReference type="ARBA" id="ARBA00004555"/>
    </source>
</evidence>
<dbReference type="PANTHER" id="PTHR15905:SF5">
    <property type="entry name" value="GOLGI-ASSOCIATED KINASE 1A"/>
    <property type="match status" value="1"/>
</dbReference>
<dbReference type="Bgee" id="ENSOANG00000010086">
    <property type="expression patterns" value="Expressed in fibroblast and 6 other cell types or tissues"/>
</dbReference>
<proteinExistence type="inferred from homology"/>
<name>A0A6I8NVE9_ORNAN</name>
<comment type="subcellular location">
    <subcellularLocation>
        <location evidence="1">Endomembrane system</location>
    </subcellularLocation>
    <subcellularLocation>
        <location evidence="2">Golgi apparatus</location>
    </subcellularLocation>
</comment>
<comment type="similarity">
    <text evidence="3">Belongs to the GASK family.</text>
</comment>
<evidence type="ECO:0000256" key="1">
    <source>
        <dbReference type="ARBA" id="ARBA00004308"/>
    </source>
</evidence>